<proteinExistence type="predicted"/>
<protein>
    <recommendedName>
        <fullName evidence="3">histidine kinase</fullName>
        <ecNumber evidence="3">2.7.13.3</ecNumber>
    </recommendedName>
</protein>
<evidence type="ECO:0000256" key="3">
    <source>
        <dbReference type="ARBA" id="ARBA00012438"/>
    </source>
</evidence>
<evidence type="ECO:0000256" key="6">
    <source>
        <dbReference type="ARBA" id="ARBA00022741"/>
    </source>
</evidence>
<evidence type="ECO:0000313" key="15">
    <source>
        <dbReference type="Proteomes" id="UP000531231"/>
    </source>
</evidence>
<evidence type="ECO:0000256" key="12">
    <source>
        <dbReference type="SAM" id="Phobius"/>
    </source>
</evidence>
<dbReference type="SUPFAM" id="SSF47384">
    <property type="entry name" value="Homodimeric domain of signal transducing histidine kinase"/>
    <property type="match status" value="1"/>
</dbReference>
<dbReference type="CDD" id="cd16922">
    <property type="entry name" value="HATPase_EvgS-ArcB-TorS-like"/>
    <property type="match status" value="1"/>
</dbReference>
<name>A0A7W8ELJ3_9HYPH</name>
<keyword evidence="15" id="KW-1185">Reference proteome</keyword>
<dbReference type="GO" id="GO:0000155">
    <property type="term" value="F:phosphorelay sensor kinase activity"/>
    <property type="evidence" value="ECO:0007669"/>
    <property type="project" value="InterPro"/>
</dbReference>
<evidence type="ECO:0000256" key="10">
    <source>
        <dbReference type="ARBA" id="ARBA00023136"/>
    </source>
</evidence>
<keyword evidence="8" id="KW-0067">ATP-binding</keyword>
<dbReference type="SMART" id="SM00387">
    <property type="entry name" value="HATPase_c"/>
    <property type="match status" value="1"/>
</dbReference>
<keyword evidence="7 14" id="KW-0418">Kinase</keyword>
<comment type="caution">
    <text evidence="14">The sequence shown here is derived from an EMBL/GenBank/DDBJ whole genome shotgun (WGS) entry which is preliminary data.</text>
</comment>
<dbReference type="FunFam" id="1.10.287.130:FF:000038">
    <property type="entry name" value="Sensory transduction histidine kinase"/>
    <property type="match status" value="1"/>
</dbReference>
<gene>
    <name evidence="14" type="ORF">HNQ68_000017</name>
</gene>
<feature type="domain" description="Histidine kinase" evidence="13">
    <location>
        <begin position="561"/>
        <end position="780"/>
    </location>
</feature>
<feature type="transmembrane region" description="Helical" evidence="12">
    <location>
        <begin position="228"/>
        <end position="250"/>
    </location>
</feature>
<keyword evidence="12" id="KW-0812">Transmembrane</keyword>
<evidence type="ECO:0000313" key="14">
    <source>
        <dbReference type="EMBL" id="MBB5089505.1"/>
    </source>
</evidence>
<dbReference type="SUPFAM" id="SSF55785">
    <property type="entry name" value="PYP-like sensor domain (PAS domain)"/>
    <property type="match status" value="2"/>
</dbReference>
<feature type="transmembrane region" description="Helical" evidence="12">
    <location>
        <begin position="49"/>
        <end position="68"/>
    </location>
</feature>
<feature type="coiled-coil region" evidence="11">
    <location>
        <begin position="517"/>
        <end position="554"/>
    </location>
</feature>
<dbReference type="PANTHER" id="PTHR43047:SF72">
    <property type="entry name" value="OSMOSENSING HISTIDINE PROTEIN KINASE SLN1"/>
    <property type="match status" value="1"/>
</dbReference>
<dbReference type="PROSITE" id="PS50109">
    <property type="entry name" value="HIS_KIN"/>
    <property type="match status" value="1"/>
</dbReference>
<keyword evidence="11" id="KW-0175">Coiled coil</keyword>
<evidence type="ECO:0000256" key="9">
    <source>
        <dbReference type="ARBA" id="ARBA00023012"/>
    </source>
</evidence>
<comment type="subcellular location">
    <subcellularLocation>
        <location evidence="2">Membrane</location>
    </subcellularLocation>
</comment>
<dbReference type="InterPro" id="IPR036890">
    <property type="entry name" value="HATPase_C_sf"/>
</dbReference>
<evidence type="ECO:0000259" key="13">
    <source>
        <dbReference type="PROSITE" id="PS50109"/>
    </source>
</evidence>
<organism evidence="14 15">
    <name type="scientific">Pseudochrobactrum saccharolyticum</name>
    <dbReference type="NCBI Taxonomy" id="354352"/>
    <lineage>
        <taxon>Bacteria</taxon>
        <taxon>Pseudomonadati</taxon>
        <taxon>Pseudomonadota</taxon>
        <taxon>Alphaproteobacteria</taxon>
        <taxon>Hyphomicrobiales</taxon>
        <taxon>Brucellaceae</taxon>
        <taxon>Pseudochrobactrum</taxon>
    </lineage>
</organism>
<dbReference type="InterPro" id="IPR036097">
    <property type="entry name" value="HisK_dim/P_sf"/>
</dbReference>
<dbReference type="AlphaFoldDB" id="A0A7W8ELJ3"/>
<evidence type="ECO:0000256" key="2">
    <source>
        <dbReference type="ARBA" id="ARBA00004370"/>
    </source>
</evidence>
<sequence>MANTDAYRAPNGVRYTSERQSQRKRFKLSGYVYLLSGPAYRKLLSLEPLLRRVVPVLIIAFLIILAGARMLSLLNQRDEIESDARHQMALTAAHVASKLQKQIESVPPADSDGDYSSIQNLLVELRSQGLINADLELAILDENSKIVAALSGRQLLGIQAETLFTEAQPLLMFGSRAGVLPVKYRSEAAFAAAEKVEPQNVQAAAAGAFSVLTFNTEKAIFKDWRQVLSLNITLFAATAGVLLAILYAYFSQAARARDADDFSHQIQKRIDLALARGRCGLWDWDMARGRMYWSRSMYEMLGYEAVDSVLSFGDVAAIVNPVDGDLYEIATQVMSGELRQVDKVLRMRHADGYWVWMRVRAEIANEGDVHLVGIAFDVSEQHRFAQATAEADLRIREAIESISEAFVLWDAESRLVMSNGKYNEYAGLPATALKAGVTREDIQPLLRPAAFERRMANENDRSGAQTFERQLGDGRWLQVNERRTQDGGLVSVGTDITQLKLHQERLVDSERRLMATIQDLSLARKAEKDRVRELSELASKYATEKERAESANRAKSEFLANMSHELRTPLNAIIGFSEMISAGTFGPLGSERYAEYIHDIHTSGNYLLNVINDILDMSKIEAGHFSLDREEIDLYPLIEETVRVISLQAEQKHIAVETSIADTITASADRRAIKQVLINLLSNAVKFTGDGGRILVRARKTNGALILTIKDTGCGIPRDALKKLGHPFEQVENQFTKTHTGSGLGLAISRSLAELHNGALRICSTEGVGTIVSVRIPDRVVPAGTNQISNDVAA</sequence>
<dbReference type="EC" id="2.7.13.3" evidence="3"/>
<dbReference type="InterPro" id="IPR004358">
    <property type="entry name" value="Sig_transdc_His_kin-like_C"/>
</dbReference>
<dbReference type="Pfam" id="PF08447">
    <property type="entry name" value="PAS_3"/>
    <property type="match status" value="1"/>
</dbReference>
<dbReference type="InterPro" id="IPR035965">
    <property type="entry name" value="PAS-like_dom_sf"/>
</dbReference>
<keyword evidence="4" id="KW-0597">Phosphoprotein</keyword>
<dbReference type="InterPro" id="IPR003661">
    <property type="entry name" value="HisK_dim/P_dom"/>
</dbReference>
<keyword evidence="9" id="KW-0902">Two-component regulatory system</keyword>
<evidence type="ECO:0000256" key="5">
    <source>
        <dbReference type="ARBA" id="ARBA00022679"/>
    </source>
</evidence>
<dbReference type="Gene3D" id="3.30.450.20">
    <property type="entry name" value="PAS domain"/>
    <property type="match status" value="2"/>
</dbReference>
<dbReference type="SMART" id="SM00388">
    <property type="entry name" value="HisKA"/>
    <property type="match status" value="1"/>
</dbReference>
<dbReference type="RefSeq" id="WP_151158131.1">
    <property type="nucleotide sequence ID" value="NZ_JACHIL010000001.1"/>
</dbReference>
<evidence type="ECO:0000256" key="4">
    <source>
        <dbReference type="ARBA" id="ARBA00022553"/>
    </source>
</evidence>
<dbReference type="EMBL" id="JACHIL010000001">
    <property type="protein sequence ID" value="MBB5089505.1"/>
    <property type="molecule type" value="Genomic_DNA"/>
</dbReference>
<dbReference type="FunFam" id="3.30.565.10:FF:000006">
    <property type="entry name" value="Sensor histidine kinase WalK"/>
    <property type="match status" value="1"/>
</dbReference>
<dbReference type="Pfam" id="PF00512">
    <property type="entry name" value="HisKA"/>
    <property type="match status" value="1"/>
</dbReference>
<dbReference type="GO" id="GO:0005886">
    <property type="term" value="C:plasma membrane"/>
    <property type="evidence" value="ECO:0007669"/>
    <property type="project" value="TreeGrafter"/>
</dbReference>
<dbReference type="Gene3D" id="3.30.565.10">
    <property type="entry name" value="Histidine kinase-like ATPase, C-terminal domain"/>
    <property type="match status" value="1"/>
</dbReference>
<dbReference type="InterPro" id="IPR003594">
    <property type="entry name" value="HATPase_dom"/>
</dbReference>
<dbReference type="Proteomes" id="UP000531231">
    <property type="component" value="Unassembled WGS sequence"/>
</dbReference>
<comment type="catalytic activity">
    <reaction evidence="1">
        <text>ATP + protein L-histidine = ADP + protein N-phospho-L-histidine.</text>
        <dbReference type="EC" id="2.7.13.3"/>
    </reaction>
</comment>
<dbReference type="GO" id="GO:0005524">
    <property type="term" value="F:ATP binding"/>
    <property type="evidence" value="ECO:0007669"/>
    <property type="project" value="UniProtKB-KW"/>
</dbReference>
<dbReference type="Pfam" id="PF12860">
    <property type="entry name" value="PAS_7"/>
    <property type="match status" value="1"/>
</dbReference>
<evidence type="ECO:0000256" key="11">
    <source>
        <dbReference type="SAM" id="Coils"/>
    </source>
</evidence>
<dbReference type="InterPro" id="IPR005467">
    <property type="entry name" value="His_kinase_dom"/>
</dbReference>
<keyword evidence="12" id="KW-1133">Transmembrane helix</keyword>
<dbReference type="Pfam" id="PF02518">
    <property type="entry name" value="HATPase_c"/>
    <property type="match status" value="1"/>
</dbReference>
<dbReference type="PRINTS" id="PR00344">
    <property type="entry name" value="BCTRLSENSOR"/>
</dbReference>
<dbReference type="PANTHER" id="PTHR43047">
    <property type="entry name" value="TWO-COMPONENT HISTIDINE PROTEIN KINASE"/>
    <property type="match status" value="1"/>
</dbReference>
<keyword evidence="10 12" id="KW-0472">Membrane</keyword>
<evidence type="ECO:0000256" key="8">
    <source>
        <dbReference type="ARBA" id="ARBA00022840"/>
    </source>
</evidence>
<dbReference type="CDD" id="cd00082">
    <property type="entry name" value="HisKA"/>
    <property type="match status" value="1"/>
</dbReference>
<dbReference type="SUPFAM" id="SSF55874">
    <property type="entry name" value="ATPase domain of HSP90 chaperone/DNA topoisomerase II/histidine kinase"/>
    <property type="match status" value="1"/>
</dbReference>
<evidence type="ECO:0000256" key="7">
    <source>
        <dbReference type="ARBA" id="ARBA00022777"/>
    </source>
</evidence>
<evidence type="ECO:0000256" key="1">
    <source>
        <dbReference type="ARBA" id="ARBA00000085"/>
    </source>
</evidence>
<dbReference type="InterPro" id="IPR013655">
    <property type="entry name" value="PAS_fold_3"/>
</dbReference>
<reference evidence="14 15" key="1">
    <citation type="submission" date="2020-08" db="EMBL/GenBank/DDBJ databases">
        <title>Genomic Encyclopedia of Type Strains, Phase IV (KMG-IV): sequencing the most valuable type-strain genomes for metagenomic binning, comparative biology and taxonomic classification.</title>
        <authorList>
            <person name="Goeker M."/>
        </authorList>
    </citation>
    <scope>NUCLEOTIDE SEQUENCE [LARGE SCALE GENOMIC DNA]</scope>
    <source>
        <strain evidence="14 15">DSM 25620</strain>
    </source>
</reference>
<dbReference type="GO" id="GO:0009927">
    <property type="term" value="F:histidine phosphotransfer kinase activity"/>
    <property type="evidence" value="ECO:0007669"/>
    <property type="project" value="TreeGrafter"/>
</dbReference>
<keyword evidence="6" id="KW-0547">Nucleotide-binding</keyword>
<keyword evidence="5 14" id="KW-0808">Transferase</keyword>
<dbReference type="Gene3D" id="1.10.287.130">
    <property type="match status" value="1"/>
</dbReference>
<accession>A0A7W8ELJ3</accession>